<organism evidence="3 4">
    <name type="scientific">Aquamicrobium lusatiense</name>
    <dbReference type="NCBI Taxonomy" id="89772"/>
    <lineage>
        <taxon>Bacteria</taxon>
        <taxon>Pseudomonadati</taxon>
        <taxon>Pseudomonadota</taxon>
        <taxon>Alphaproteobacteria</taxon>
        <taxon>Hyphomicrobiales</taxon>
        <taxon>Phyllobacteriaceae</taxon>
        <taxon>Aquamicrobium</taxon>
    </lineage>
</organism>
<dbReference type="SUPFAM" id="SSF48076">
    <property type="entry name" value="LigA subunit of an aromatic-ring-opening dioxygenase LigAB"/>
    <property type="match status" value="1"/>
</dbReference>
<dbReference type="NCBIfam" id="NF009904">
    <property type="entry name" value="PRK13367.1"/>
    <property type="match status" value="1"/>
</dbReference>
<reference evidence="3 4" key="1">
    <citation type="submission" date="2020-08" db="EMBL/GenBank/DDBJ databases">
        <title>Genomic Encyclopedia of Type Strains, Phase IV (KMG-IV): sequencing the most valuable type-strain genomes for metagenomic binning, comparative biology and taxonomic classification.</title>
        <authorList>
            <person name="Goeker M."/>
        </authorList>
    </citation>
    <scope>NUCLEOTIDE SEQUENCE [LARGE SCALE GENOMIC DNA]</scope>
    <source>
        <strain evidence="3 4">DSM 11099</strain>
    </source>
</reference>
<evidence type="ECO:0000259" key="2">
    <source>
        <dbReference type="Pfam" id="PF07746"/>
    </source>
</evidence>
<evidence type="ECO:0000313" key="3">
    <source>
        <dbReference type="EMBL" id="MBB6014609.1"/>
    </source>
</evidence>
<name>A0A7W9S786_9HYPH</name>
<proteinExistence type="predicted"/>
<dbReference type="InterPro" id="IPR011986">
    <property type="entry name" value="Xdiol_dOase_LigA"/>
</dbReference>
<dbReference type="NCBIfam" id="NF009919">
    <property type="entry name" value="PRK13379.1"/>
    <property type="match status" value="1"/>
</dbReference>
<dbReference type="EC" id="1.13.11.57" evidence="3"/>
<keyword evidence="3" id="KW-0560">Oxidoreductase</keyword>
<dbReference type="GO" id="GO:0008198">
    <property type="term" value="F:ferrous iron binding"/>
    <property type="evidence" value="ECO:0007669"/>
    <property type="project" value="InterPro"/>
</dbReference>
<sequence>MARIIGSVGMSHVPTIGVAYDKQKWDNPAWAPLFRGAKPAFDWLAQKKPDVLVILYNDHLNAFFYDLYPTFSIGAAPQHDVADEGAGRRPLPMLPGHTEFATHLAEQLVADEFDMAVFHDRPLDHGVFSPLPLLWPHEGGWPGKVVPIMVNVVRYPLPTPMRCFKLGQALRRAIHSYPEDLTVAIIGTGGLSHQIHGERTGYNDTDWDDRFLELIEKDPMQLASMKLVDYVRLGGAEGAEVIMWLAMRGALSDDLKLVHKSNYLATTTNMATMVLEENNVHVPSSGEIRHGNPQTVGIEDIEGTYPFDIPTGVDKVRINRFFWNMRLPEARAEFSADEQAACEAAGLTAEETRMVRERDWIGLVRYGTNFFVLEKFARLVGETNLEVYAEMRGETFDEFMATRRVPDAR</sequence>
<dbReference type="GO" id="GO:0036238">
    <property type="term" value="F:gallate dioxygenase activity"/>
    <property type="evidence" value="ECO:0007669"/>
    <property type="project" value="UniProtKB-EC"/>
</dbReference>
<dbReference type="InterPro" id="IPR004183">
    <property type="entry name" value="Xdiol_dOase_suB"/>
</dbReference>
<protein>
    <submittedName>
        <fullName evidence="3">Gallate dioxygenase</fullName>
        <ecNumber evidence="3">1.13.11.57</ecNumber>
    </submittedName>
</protein>
<feature type="domain" description="Extradiol ring-cleavage dioxygenase class III enzyme subunit B" evidence="1">
    <location>
        <begin position="9"/>
        <end position="273"/>
    </location>
</feature>
<dbReference type="Gene3D" id="1.10.700.10">
    <property type="entry name" value="Dioxygenase LigAB, LigA subunit"/>
    <property type="match status" value="1"/>
</dbReference>
<evidence type="ECO:0000259" key="1">
    <source>
        <dbReference type="Pfam" id="PF02900"/>
    </source>
</evidence>
<gene>
    <name evidence="3" type="ORF">HNR59_004005</name>
</gene>
<evidence type="ECO:0000313" key="4">
    <source>
        <dbReference type="Proteomes" id="UP000533306"/>
    </source>
</evidence>
<dbReference type="Pfam" id="PF02900">
    <property type="entry name" value="LigB"/>
    <property type="match status" value="1"/>
</dbReference>
<comment type="caution">
    <text evidence="3">The sequence shown here is derived from an EMBL/GenBank/DDBJ whole genome shotgun (WGS) entry which is preliminary data.</text>
</comment>
<dbReference type="Proteomes" id="UP000533306">
    <property type="component" value="Unassembled WGS sequence"/>
</dbReference>
<dbReference type="Pfam" id="PF07746">
    <property type="entry name" value="LigA"/>
    <property type="match status" value="1"/>
</dbReference>
<keyword evidence="3" id="KW-0223">Dioxygenase</keyword>
<dbReference type="Gene3D" id="3.40.830.10">
    <property type="entry name" value="LigB-like"/>
    <property type="match status" value="1"/>
</dbReference>
<dbReference type="EMBL" id="JACHEU010000007">
    <property type="protein sequence ID" value="MBB6014609.1"/>
    <property type="molecule type" value="Genomic_DNA"/>
</dbReference>
<dbReference type="InterPro" id="IPR036622">
    <property type="entry name" value="LigA_sf"/>
</dbReference>
<accession>A0A7W9S786</accession>
<keyword evidence="4" id="KW-1185">Reference proteome</keyword>
<dbReference type="SUPFAM" id="SSF53213">
    <property type="entry name" value="LigB-like"/>
    <property type="match status" value="1"/>
</dbReference>
<dbReference type="NCBIfam" id="NF009902">
    <property type="entry name" value="PRK13365.1"/>
    <property type="match status" value="1"/>
</dbReference>
<feature type="domain" description="Extradiol ring-cleavage dioxygenase LigAB LigA subunit" evidence="2">
    <location>
        <begin position="318"/>
        <end position="404"/>
    </location>
</feature>
<dbReference type="AlphaFoldDB" id="A0A7W9S786"/>
<dbReference type="RefSeq" id="WP_183832914.1">
    <property type="nucleotide sequence ID" value="NZ_JACHEU010000007.1"/>
</dbReference>